<proteinExistence type="predicted"/>
<organism evidence="1 2">
    <name type="scientific">Trichogramma kaykai</name>
    <dbReference type="NCBI Taxonomy" id="54128"/>
    <lineage>
        <taxon>Eukaryota</taxon>
        <taxon>Metazoa</taxon>
        <taxon>Ecdysozoa</taxon>
        <taxon>Arthropoda</taxon>
        <taxon>Hexapoda</taxon>
        <taxon>Insecta</taxon>
        <taxon>Pterygota</taxon>
        <taxon>Neoptera</taxon>
        <taxon>Endopterygota</taxon>
        <taxon>Hymenoptera</taxon>
        <taxon>Apocrita</taxon>
        <taxon>Proctotrupomorpha</taxon>
        <taxon>Chalcidoidea</taxon>
        <taxon>Trichogrammatidae</taxon>
        <taxon>Trichogramma</taxon>
    </lineage>
</organism>
<gene>
    <name evidence="1" type="ORF">TKK_016561</name>
</gene>
<keyword evidence="2" id="KW-1185">Reference proteome</keyword>
<evidence type="ECO:0008006" key="3">
    <source>
        <dbReference type="Google" id="ProtNLM"/>
    </source>
</evidence>
<dbReference type="Proteomes" id="UP001627154">
    <property type="component" value="Unassembled WGS sequence"/>
</dbReference>
<accession>A0ABD2W6X8</accession>
<dbReference type="AlphaFoldDB" id="A0ABD2W6X8"/>
<reference evidence="1 2" key="1">
    <citation type="journal article" date="2024" name="bioRxiv">
        <title>A reference genome for Trichogramma kaykai: A tiny desert-dwelling parasitoid wasp with competing sex-ratio distorters.</title>
        <authorList>
            <person name="Culotta J."/>
            <person name="Lindsey A.R."/>
        </authorList>
    </citation>
    <scope>NUCLEOTIDE SEQUENCE [LARGE SCALE GENOMIC DNA]</scope>
    <source>
        <strain evidence="1 2">KSX58</strain>
    </source>
</reference>
<comment type="caution">
    <text evidence="1">The sequence shown here is derived from an EMBL/GenBank/DDBJ whole genome shotgun (WGS) entry which is preliminary data.</text>
</comment>
<name>A0ABD2W6X8_9HYME</name>
<evidence type="ECO:0000313" key="2">
    <source>
        <dbReference type="Proteomes" id="UP001627154"/>
    </source>
</evidence>
<protein>
    <recommendedName>
        <fullName evidence="3">Reverse transcriptase</fullName>
    </recommendedName>
</protein>
<sequence>MEVLSSKEPLEKLLHLTSRAPLKPQQRFWTLRTKIIPKINYPLTLGDARQGYLKSVHTKIRKAVRSWLRLPQDCPNAYIHASVPGGGLGIPSIKWQAMTERRSRLEHLRSSNYLTGGTVKLYLDNSISATENKLRDNNNNVLKNKDMVDHYCSKQLYSRVDGVALKNSGKVKGQHEWVRDGTRFLSGSDFTQCVRDRVNALPTKSRTGRGRADERLCRAGCGHTETLNHISQVLHRTHVTKIRRHDAIVKYVAKELQNAGHNV</sequence>
<dbReference type="EMBL" id="JBJJXI010000134">
    <property type="protein sequence ID" value="KAL3388332.1"/>
    <property type="molecule type" value="Genomic_DNA"/>
</dbReference>
<dbReference type="PANTHER" id="PTHR37557">
    <property type="entry name" value="115 KDA PROTEIN IN TYPE-1 RETROTRANSPOSABLE ELEMENT R1DM-LIKE PROTEIN-RELATED-RELATED"/>
    <property type="match status" value="1"/>
</dbReference>
<dbReference type="PANTHER" id="PTHR37557:SF4">
    <property type="entry name" value="CCHC-TYPE DOMAIN-CONTAINING PROTEIN"/>
    <property type="match status" value="1"/>
</dbReference>
<evidence type="ECO:0000313" key="1">
    <source>
        <dbReference type="EMBL" id="KAL3388332.1"/>
    </source>
</evidence>